<gene>
    <name evidence="2" type="ORF">NP233_g4176</name>
</gene>
<evidence type="ECO:0000256" key="1">
    <source>
        <dbReference type="SAM" id="MobiDB-lite"/>
    </source>
</evidence>
<protein>
    <submittedName>
        <fullName evidence="2">Uncharacterized protein</fullName>
    </submittedName>
</protein>
<comment type="caution">
    <text evidence="2">The sequence shown here is derived from an EMBL/GenBank/DDBJ whole genome shotgun (WGS) entry which is preliminary data.</text>
</comment>
<organism evidence="2 3">
    <name type="scientific">Leucocoprinus birnbaumii</name>
    <dbReference type="NCBI Taxonomy" id="56174"/>
    <lineage>
        <taxon>Eukaryota</taxon>
        <taxon>Fungi</taxon>
        <taxon>Dikarya</taxon>
        <taxon>Basidiomycota</taxon>
        <taxon>Agaricomycotina</taxon>
        <taxon>Agaricomycetes</taxon>
        <taxon>Agaricomycetidae</taxon>
        <taxon>Agaricales</taxon>
        <taxon>Agaricineae</taxon>
        <taxon>Agaricaceae</taxon>
        <taxon>Leucocoprinus</taxon>
    </lineage>
</organism>
<dbReference type="EMBL" id="JANIEX010000219">
    <property type="protein sequence ID" value="KAJ3570778.1"/>
    <property type="molecule type" value="Genomic_DNA"/>
</dbReference>
<keyword evidence="3" id="KW-1185">Reference proteome</keyword>
<reference evidence="2" key="1">
    <citation type="submission" date="2022-07" db="EMBL/GenBank/DDBJ databases">
        <title>Genome Sequence of Leucocoprinus birnbaumii.</title>
        <authorList>
            <person name="Buettner E."/>
        </authorList>
    </citation>
    <scope>NUCLEOTIDE SEQUENCE</scope>
    <source>
        <strain evidence="2">VT141</strain>
    </source>
</reference>
<dbReference type="Proteomes" id="UP001213000">
    <property type="component" value="Unassembled WGS sequence"/>
</dbReference>
<dbReference type="AlphaFoldDB" id="A0AAD5YS41"/>
<evidence type="ECO:0000313" key="3">
    <source>
        <dbReference type="Proteomes" id="UP001213000"/>
    </source>
</evidence>
<sequence>MRVVGPISSTRSAEKSSRPRSINMITPGRRNSTERAWSRFKKGGIITTVVPHSPSLFPTTLVLSILPIPHVLSYHNSTTTLCLLSPMKIPPGADFTETDPNSRILTPLPTSDTCLVRAQSLKSTYHLTIGPLTTYHLMFCRLQTRFHTLKVWYQPLLKLAHGREDVTASGSRAAWGQKVSTQYLRVYDASSFSFGGNMFIVQLFHHGQRVTVLINALKKRIVPAETKKLPGQILSLRVKSWVQLSRLVLFLTQRASWADP</sequence>
<feature type="region of interest" description="Disordered" evidence="1">
    <location>
        <begin position="1"/>
        <end position="24"/>
    </location>
</feature>
<name>A0AAD5YS41_9AGAR</name>
<proteinExistence type="predicted"/>
<accession>A0AAD5YS41</accession>
<evidence type="ECO:0000313" key="2">
    <source>
        <dbReference type="EMBL" id="KAJ3570778.1"/>
    </source>
</evidence>